<reference evidence="1" key="1">
    <citation type="submission" date="2022-10" db="EMBL/GenBank/DDBJ databases">
        <title>Completed Genome Sequence of two octocoral isolated bacterium, Endozoicomonas euniceicola EF212T and Endozoicomonas gorgoniicola PS125T.</title>
        <authorList>
            <person name="Chiou Y.-J."/>
            <person name="Chen Y.-H."/>
        </authorList>
    </citation>
    <scope>NUCLEOTIDE SEQUENCE</scope>
    <source>
        <strain evidence="1">EF212</strain>
    </source>
</reference>
<name>A0ABY6GNH5_9GAMM</name>
<keyword evidence="2" id="KW-1185">Reference proteome</keyword>
<proteinExistence type="predicted"/>
<dbReference type="EMBL" id="CP103300">
    <property type="protein sequence ID" value="UYM14285.1"/>
    <property type="molecule type" value="Genomic_DNA"/>
</dbReference>
<dbReference type="RefSeq" id="WP_262595691.1">
    <property type="nucleotide sequence ID" value="NZ_CP103300.1"/>
</dbReference>
<dbReference type="Proteomes" id="UP001163255">
    <property type="component" value="Chromosome"/>
</dbReference>
<evidence type="ECO:0000313" key="2">
    <source>
        <dbReference type="Proteomes" id="UP001163255"/>
    </source>
</evidence>
<evidence type="ECO:0000313" key="1">
    <source>
        <dbReference type="EMBL" id="UYM14285.1"/>
    </source>
</evidence>
<gene>
    <name evidence="1" type="ORF">NX720_15410</name>
</gene>
<organism evidence="1 2">
    <name type="scientific">Endozoicomonas euniceicola</name>
    <dbReference type="NCBI Taxonomy" id="1234143"/>
    <lineage>
        <taxon>Bacteria</taxon>
        <taxon>Pseudomonadati</taxon>
        <taxon>Pseudomonadota</taxon>
        <taxon>Gammaproteobacteria</taxon>
        <taxon>Oceanospirillales</taxon>
        <taxon>Endozoicomonadaceae</taxon>
        <taxon>Endozoicomonas</taxon>
    </lineage>
</organism>
<sequence>MLMNLLAILSALTTPNGTSGQRVRRHKKQSRPCLNKCGKLHIHNNSFCSADCCHEYRARKKEQDNGL</sequence>
<protein>
    <submittedName>
        <fullName evidence="1">Uncharacterized protein</fullName>
    </submittedName>
</protein>
<accession>A0ABY6GNH5</accession>